<gene>
    <name evidence="2" type="ORF">PAUS00366_LOCUS2811</name>
</gene>
<dbReference type="SUPFAM" id="SSF53474">
    <property type="entry name" value="alpha/beta-Hydrolases"/>
    <property type="match status" value="1"/>
</dbReference>
<dbReference type="Pfam" id="PF01764">
    <property type="entry name" value="Lipase_3"/>
    <property type="match status" value="1"/>
</dbReference>
<dbReference type="AlphaFoldDB" id="A0A7S4EFW8"/>
<protein>
    <recommendedName>
        <fullName evidence="1">Fungal lipase-type domain-containing protein</fullName>
    </recommendedName>
</protein>
<feature type="domain" description="Fungal lipase-type" evidence="1">
    <location>
        <begin position="161"/>
        <end position="326"/>
    </location>
</feature>
<dbReference type="InterPro" id="IPR002921">
    <property type="entry name" value="Fungal_lipase-type"/>
</dbReference>
<dbReference type="InterPro" id="IPR051218">
    <property type="entry name" value="Sec_MonoDiacylglyc_Lipase"/>
</dbReference>
<evidence type="ECO:0000259" key="1">
    <source>
        <dbReference type="Pfam" id="PF01764"/>
    </source>
</evidence>
<dbReference type="CDD" id="cd00519">
    <property type="entry name" value="Lipase_3"/>
    <property type="match status" value="1"/>
</dbReference>
<dbReference type="GO" id="GO:0006629">
    <property type="term" value="P:lipid metabolic process"/>
    <property type="evidence" value="ECO:0007669"/>
    <property type="project" value="InterPro"/>
</dbReference>
<proteinExistence type="predicted"/>
<dbReference type="InterPro" id="IPR029058">
    <property type="entry name" value="AB_hydrolase_fold"/>
</dbReference>
<dbReference type="Gene3D" id="3.40.50.1820">
    <property type="entry name" value="alpha/beta hydrolase"/>
    <property type="match status" value="1"/>
</dbReference>
<dbReference type="EMBL" id="HBIX01003628">
    <property type="protein sequence ID" value="CAE0710091.1"/>
    <property type="molecule type" value="Transcribed_RNA"/>
</dbReference>
<evidence type="ECO:0000313" key="2">
    <source>
        <dbReference type="EMBL" id="CAE0710091.1"/>
    </source>
</evidence>
<accession>A0A7S4EFW8</accession>
<sequence length="418" mass="47574">MPEKQDLEVFFEDMLVLSSFCYDFNSLRGIVKEHDGKMVKTGGYFSRAAEVKFERPELILTSGGDQDKHVNRQLKYDITPAAVLEFIRSNRKLFQDSDGDGSLEFDPSQTEKPEPYFFETVMEDQCKDNLKIIDYDDKFSTGAGGLVYGVMVNLTKKWVTVVFRGTVGIADINTDRDFTLNSDAMFPNEEHKFVEGGNPATHNGFTSYLFSHREKDVVDRPYTARILACLDKEFGSNPEIKGKDFKLFVTGHSLGGGMANLFAFRVAQLKAMGHEHVKHFPKMVKAMTFASPVVGNEDYNKEFQYLEKNGFLRHIRIANEGDVVPTNNIYFPYSMAIAGDTSLYIQNGVNFFFNVDKKADISYGNTKGMWSQFGITTSLGYHGLNEYHRRYKLPCNADLYDDTIEEMYKKATNNFSDF</sequence>
<dbReference type="PANTHER" id="PTHR45856:SF11">
    <property type="entry name" value="FUNGAL LIPASE-LIKE DOMAIN-CONTAINING PROTEIN"/>
    <property type="match status" value="1"/>
</dbReference>
<dbReference type="PANTHER" id="PTHR45856">
    <property type="entry name" value="ALPHA/BETA-HYDROLASES SUPERFAMILY PROTEIN"/>
    <property type="match status" value="1"/>
</dbReference>
<name>A0A7S4EFW8_9STRA</name>
<organism evidence="2">
    <name type="scientific">Pseudo-nitzschia australis</name>
    <dbReference type="NCBI Taxonomy" id="44445"/>
    <lineage>
        <taxon>Eukaryota</taxon>
        <taxon>Sar</taxon>
        <taxon>Stramenopiles</taxon>
        <taxon>Ochrophyta</taxon>
        <taxon>Bacillariophyta</taxon>
        <taxon>Bacillariophyceae</taxon>
        <taxon>Bacillariophycidae</taxon>
        <taxon>Bacillariales</taxon>
        <taxon>Bacillariaceae</taxon>
        <taxon>Pseudo-nitzschia</taxon>
    </lineage>
</organism>
<reference evidence="2" key="1">
    <citation type="submission" date="2021-01" db="EMBL/GenBank/DDBJ databases">
        <authorList>
            <person name="Corre E."/>
            <person name="Pelletier E."/>
            <person name="Niang G."/>
            <person name="Scheremetjew M."/>
            <person name="Finn R."/>
            <person name="Kale V."/>
            <person name="Holt S."/>
            <person name="Cochrane G."/>
            <person name="Meng A."/>
            <person name="Brown T."/>
            <person name="Cohen L."/>
        </authorList>
    </citation>
    <scope>NUCLEOTIDE SEQUENCE</scope>
    <source>
        <strain evidence="2">10249 10 AB</strain>
    </source>
</reference>